<protein>
    <submittedName>
        <fullName evidence="1">Uncharacterized protein</fullName>
    </submittedName>
</protein>
<proteinExistence type="predicted"/>
<dbReference type="AlphaFoldDB" id="A0A2Z4LLL1"/>
<name>A0A2Z4LLL1_9BACT</name>
<accession>A0A2Z4LLL1</accession>
<organism evidence="1 2">
    <name type="scientific">Metamycoplasma cloacale</name>
    <dbReference type="NCBI Taxonomy" id="92401"/>
    <lineage>
        <taxon>Bacteria</taxon>
        <taxon>Bacillati</taxon>
        <taxon>Mycoplasmatota</taxon>
        <taxon>Mycoplasmoidales</taxon>
        <taxon>Metamycoplasmataceae</taxon>
        <taxon>Metamycoplasma</taxon>
    </lineage>
</organism>
<dbReference type="EMBL" id="CP030103">
    <property type="protein sequence ID" value="AWX42596.1"/>
    <property type="molecule type" value="Genomic_DNA"/>
</dbReference>
<dbReference type="Proteomes" id="UP000249865">
    <property type="component" value="Chromosome"/>
</dbReference>
<dbReference type="PROSITE" id="PS51257">
    <property type="entry name" value="PROKAR_LIPOPROTEIN"/>
    <property type="match status" value="1"/>
</dbReference>
<dbReference type="KEGG" id="mclo:DK849_00655"/>
<evidence type="ECO:0000313" key="2">
    <source>
        <dbReference type="Proteomes" id="UP000249865"/>
    </source>
</evidence>
<dbReference type="RefSeq" id="WP_029329998.1">
    <property type="nucleotide sequence ID" value="NZ_CP030103.1"/>
</dbReference>
<reference evidence="2" key="1">
    <citation type="submission" date="2018-06" db="EMBL/GenBank/DDBJ databases">
        <title>Complete genome sequences of Mycoplasma anatis, M. anseris and M. cloacale type strains.</title>
        <authorList>
            <person name="Grozner D."/>
            <person name="Forro B."/>
            <person name="Sulyok K.M."/>
            <person name="Marton S."/>
            <person name="Kreizinger Z."/>
            <person name="Banyai K."/>
            <person name="Gyuranecz M."/>
        </authorList>
    </citation>
    <scope>NUCLEOTIDE SEQUENCE [LARGE SCALE GENOMIC DNA]</scope>
    <source>
        <strain evidence="2">NCTC 10199</strain>
    </source>
</reference>
<evidence type="ECO:0000313" key="1">
    <source>
        <dbReference type="EMBL" id="AWX42596.1"/>
    </source>
</evidence>
<dbReference type="NCBIfam" id="NF045963">
    <property type="entry name" value="MAG3240_fam"/>
    <property type="match status" value="1"/>
</dbReference>
<keyword evidence="2" id="KW-1185">Reference proteome</keyword>
<sequence>MKRNRLPIFLALVPTLGIVPTIVSCSYKTAYLDIEKISRKYLTRLTGNQVASLHNSNKIFYFLDGNQKVYFDSAVFEDNTIKLIHNKHTSIFNIDFPIQKYWKQEISNLDNIKVIETNEKSNINDFFNVYDFNEIDDANGFNEQWFSILASKFNYDFDRVGDPYFADIQTILFRLIQDGNINYSYMNKRRMINKDNQNVLLKDYFTSNYIQAKTFLSNEYQLQRELFESFLCLYLNKFNVGISRIEIDWDNAREVKSFSGNSSYIAIKFKGMYDFKNQNILNNENQEKTFYINDFRTYATDQKFGVGNNGLKEELPLFNEYIENPLLEIDGKQYLNIVDNINYFIKGVTSFEYWNTKGLMSLFQNFKDDFFYIKVPENKKDTDVSYKIIDFKYTDYLNTDQLIKAIVRVFKKDKSYKDYVWISSNFDDHGHRLKAKIINNKREEDLTINDFYYYKKDNIAIPAGISLNEFLKPSSNYPNSPYEILLERAFNNLNLSYSYWNNDLRENYEANWVRQDSFQIKLLTSFLNNYLLSYALENKEGNVYSGVKRIDLEILDNQTEIGRIKLRMKFMSYANEQDFNYKTEGERILKEVDLYWNGFKGFDKSISSHLVSIIPEKGGEN</sequence>
<gene>
    <name evidence="1" type="ORF">DK849_00655</name>
</gene>
<dbReference type="OrthoDB" id="401027at2"/>